<dbReference type="PROSITE" id="PS00409">
    <property type="entry name" value="PROKAR_NTER_METHYL"/>
    <property type="match status" value="1"/>
</dbReference>
<dbReference type="Proteomes" id="UP000265724">
    <property type="component" value="Unassembled WGS sequence"/>
</dbReference>
<keyword evidence="2" id="KW-0488">Methylation</keyword>
<evidence type="ECO:0000313" key="10">
    <source>
        <dbReference type="Proteomes" id="UP000266042"/>
    </source>
</evidence>
<evidence type="ECO:0000313" key="8">
    <source>
        <dbReference type="EMBL" id="RIE12602.1"/>
    </source>
</evidence>
<dbReference type="Gene3D" id="3.30.700.10">
    <property type="entry name" value="Glycoprotein, Type 4 Pilin"/>
    <property type="match status" value="1"/>
</dbReference>
<feature type="transmembrane region" description="Helical" evidence="6">
    <location>
        <begin position="6"/>
        <end position="30"/>
    </location>
</feature>
<dbReference type="PRINTS" id="PR00813">
    <property type="entry name" value="BCTERIALGSPG"/>
</dbReference>
<keyword evidence="3 6" id="KW-0812">Transmembrane</keyword>
<comment type="caution">
    <text evidence="7">The sequence shown here is derived from an EMBL/GenBank/DDBJ whole genome shotgun (WGS) entry which is preliminary data.</text>
</comment>
<comment type="subcellular location">
    <subcellularLocation>
        <location evidence="1">Membrane</location>
        <topology evidence="1">Single-pass membrane protein</topology>
    </subcellularLocation>
</comment>
<dbReference type="RefSeq" id="WP_119089952.1">
    <property type="nucleotide sequence ID" value="NZ_QXIW01000030.1"/>
</dbReference>
<evidence type="ECO:0000256" key="2">
    <source>
        <dbReference type="ARBA" id="ARBA00022481"/>
    </source>
</evidence>
<organism evidence="7 10">
    <name type="scientific">Candidatus Cryosericum hinesii</name>
    <dbReference type="NCBI Taxonomy" id="2290915"/>
    <lineage>
        <taxon>Bacteria</taxon>
        <taxon>Pseudomonadati</taxon>
        <taxon>Caldisericota/Cryosericota group</taxon>
        <taxon>Candidatus Cryosericota</taxon>
        <taxon>Candidatus Cryosericia</taxon>
        <taxon>Candidatus Cryosericales</taxon>
        <taxon>Candidatus Cryosericaceae</taxon>
        <taxon>Candidatus Cryosericum</taxon>
    </lineage>
</organism>
<keyword evidence="4 6" id="KW-1133">Transmembrane helix</keyword>
<evidence type="ECO:0000256" key="5">
    <source>
        <dbReference type="ARBA" id="ARBA00023136"/>
    </source>
</evidence>
<evidence type="ECO:0000256" key="6">
    <source>
        <dbReference type="SAM" id="Phobius"/>
    </source>
</evidence>
<name>A0A398DAW8_9BACT</name>
<dbReference type="SUPFAM" id="SSF54523">
    <property type="entry name" value="Pili subunits"/>
    <property type="match status" value="1"/>
</dbReference>
<keyword evidence="5 6" id="KW-0472">Membrane</keyword>
<evidence type="ECO:0000313" key="7">
    <source>
        <dbReference type="EMBL" id="RIE12562.1"/>
    </source>
</evidence>
<evidence type="ECO:0000256" key="3">
    <source>
        <dbReference type="ARBA" id="ARBA00022692"/>
    </source>
</evidence>
<evidence type="ECO:0000313" key="9">
    <source>
        <dbReference type="Proteomes" id="UP000265724"/>
    </source>
</evidence>
<accession>A0A398DAW8</accession>
<reference evidence="9 10" key="1">
    <citation type="submission" date="2018-09" db="EMBL/GenBank/DDBJ databases">
        <title>Discovery and Ecogenomic Context for Candidatus Cryosericales, a Global Caldiserica Order Active in Thawing Permafrost.</title>
        <authorList>
            <person name="Martinez M.A."/>
            <person name="Woodcroft B.J."/>
            <person name="Ignacio Espinoza J.C."/>
            <person name="Zayed A."/>
            <person name="Singleton C.M."/>
            <person name="Boyd J."/>
            <person name="Li Y.-F."/>
            <person name="Purvine S."/>
            <person name="Maughan H."/>
            <person name="Hodgkins S.B."/>
            <person name="Anderson D."/>
            <person name="Sederholm M."/>
            <person name="Temperton B."/>
            <person name="Saleska S.R."/>
            <person name="Tyson G.W."/>
            <person name="Rich V.I."/>
        </authorList>
    </citation>
    <scope>NUCLEOTIDE SEQUENCE [LARGE SCALE GENOMIC DNA]</scope>
    <source>
        <strain evidence="8 9">SMC2</strain>
        <strain evidence="7 10">SMC3</strain>
    </source>
</reference>
<dbReference type="AlphaFoldDB" id="A0A398DAW8"/>
<dbReference type="GO" id="GO:0016020">
    <property type="term" value="C:membrane"/>
    <property type="evidence" value="ECO:0007669"/>
    <property type="project" value="UniProtKB-SubCell"/>
</dbReference>
<evidence type="ECO:0000256" key="4">
    <source>
        <dbReference type="ARBA" id="ARBA00022989"/>
    </source>
</evidence>
<dbReference type="EMBL" id="QXIW01000030">
    <property type="protein sequence ID" value="RIE12562.1"/>
    <property type="molecule type" value="Genomic_DNA"/>
</dbReference>
<dbReference type="InterPro" id="IPR045584">
    <property type="entry name" value="Pilin-like"/>
</dbReference>
<gene>
    <name evidence="8" type="ORF">SMC2_06765</name>
    <name evidence="7" type="ORF">SMC3_06575</name>
</gene>
<dbReference type="PANTHER" id="PTHR30093:SF44">
    <property type="entry name" value="TYPE II SECRETION SYSTEM CORE PROTEIN G"/>
    <property type="match status" value="1"/>
</dbReference>
<proteinExistence type="predicted"/>
<dbReference type="InterPro" id="IPR012902">
    <property type="entry name" value="N_methyl_site"/>
</dbReference>
<dbReference type="EMBL" id="QXIX01000053">
    <property type="protein sequence ID" value="RIE12602.1"/>
    <property type="molecule type" value="Genomic_DNA"/>
</dbReference>
<dbReference type="NCBIfam" id="TIGR02532">
    <property type="entry name" value="IV_pilin_GFxxxE"/>
    <property type="match status" value="1"/>
</dbReference>
<dbReference type="GO" id="GO:0015627">
    <property type="term" value="C:type II protein secretion system complex"/>
    <property type="evidence" value="ECO:0007669"/>
    <property type="project" value="InterPro"/>
</dbReference>
<protein>
    <submittedName>
        <fullName evidence="7">Prepilin-type N-terminal cleavage/methylation domain-containing protein</fullName>
    </submittedName>
</protein>
<evidence type="ECO:0000256" key="1">
    <source>
        <dbReference type="ARBA" id="ARBA00004167"/>
    </source>
</evidence>
<dbReference type="GO" id="GO:0015628">
    <property type="term" value="P:protein secretion by the type II secretion system"/>
    <property type="evidence" value="ECO:0007669"/>
    <property type="project" value="InterPro"/>
</dbReference>
<keyword evidence="9" id="KW-1185">Reference proteome</keyword>
<dbReference type="Pfam" id="PF07963">
    <property type="entry name" value="N_methyl"/>
    <property type="match status" value="1"/>
</dbReference>
<dbReference type="InterPro" id="IPR000983">
    <property type="entry name" value="Bac_GSPG_pilin"/>
</dbReference>
<sequence length="176" mass="18888">MKRRGFTLIELMVVIAIIIILAAIAIPNYLNMTKRAKNSRLASDMSTLATALETFKTDWGAYPDHAVAEGVSLPASEIYVELTGITHTTGLNIASATNAIGEKNGTVAPFQNYIKEGTMVSIINPFGLPALTPYVMYKTSGSGSSMTWTLYAQTDTSAWLTRTDSTSTASVVTTQP</sequence>
<dbReference type="PANTHER" id="PTHR30093">
    <property type="entry name" value="GENERAL SECRETION PATHWAY PROTEIN G"/>
    <property type="match status" value="1"/>
</dbReference>
<dbReference type="Proteomes" id="UP000266042">
    <property type="component" value="Unassembled WGS sequence"/>
</dbReference>